<sequence>MVSLSSTKEVEKQSRKLPPQLQTVELAKNIKHLQRLRNPRAEVELGEGHTSMLFYVGNCVKPYDSDFYTACNCTKIDKVDEELIKDVYEEELDSVYSLDKRQYSPFSGPYYF</sequence>
<evidence type="ECO:0000313" key="2">
    <source>
        <dbReference type="Proteomes" id="UP000006790"/>
    </source>
</evidence>
<dbReference type="GeneID" id="11471030"/>
<name>G8JV78_ERECY</name>
<keyword evidence="2" id="KW-1185">Reference proteome</keyword>
<evidence type="ECO:0000313" key="1">
    <source>
        <dbReference type="EMBL" id="AET40557.1"/>
    </source>
</evidence>
<dbReference type="Proteomes" id="UP000006790">
    <property type="component" value="Chromosome 6"/>
</dbReference>
<dbReference type="EMBL" id="CP002502">
    <property type="protein sequence ID" value="AET40557.1"/>
    <property type="molecule type" value="Genomic_DNA"/>
</dbReference>
<dbReference type="AlphaFoldDB" id="G8JV78"/>
<gene>
    <name evidence="1" type="ordered locus">Ecym_6172</name>
</gene>
<dbReference type="HOGENOM" id="CLU_2145850_0_0_1"/>
<proteinExistence type="predicted"/>
<dbReference type="RefSeq" id="XP_003647374.1">
    <property type="nucleotide sequence ID" value="XM_003647326.1"/>
</dbReference>
<organism evidence="1 2">
    <name type="scientific">Eremothecium cymbalariae (strain CBS 270.75 / DBVPG 7215 / KCTC 17166 / NRRL Y-17582)</name>
    <name type="common">Yeast</name>
    <dbReference type="NCBI Taxonomy" id="931890"/>
    <lineage>
        <taxon>Eukaryota</taxon>
        <taxon>Fungi</taxon>
        <taxon>Dikarya</taxon>
        <taxon>Ascomycota</taxon>
        <taxon>Saccharomycotina</taxon>
        <taxon>Saccharomycetes</taxon>
        <taxon>Saccharomycetales</taxon>
        <taxon>Saccharomycetaceae</taxon>
        <taxon>Eremothecium</taxon>
    </lineage>
</organism>
<dbReference type="KEGG" id="erc:Ecym_6172"/>
<accession>G8JV78</accession>
<dbReference type="InParanoid" id="G8JV78"/>
<reference evidence="2" key="1">
    <citation type="journal article" date="2012" name="G3 (Bethesda)">
        <title>Pichia sorbitophila, an interspecies yeast hybrid reveals early steps of genome resolution following polyploidization.</title>
        <authorList>
            <person name="Leh Louis V."/>
            <person name="Despons L."/>
            <person name="Friedrich A."/>
            <person name="Martin T."/>
            <person name="Durrens P."/>
            <person name="Casaregola S."/>
            <person name="Neuveglise C."/>
            <person name="Fairhead C."/>
            <person name="Marck C."/>
            <person name="Cruz J.A."/>
            <person name="Straub M.L."/>
            <person name="Kugler V."/>
            <person name="Sacerdot C."/>
            <person name="Uzunov Z."/>
            <person name="Thierry A."/>
            <person name="Weiss S."/>
            <person name="Bleykasten C."/>
            <person name="De Montigny J."/>
            <person name="Jacques N."/>
            <person name="Jung P."/>
            <person name="Lemaire M."/>
            <person name="Mallet S."/>
            <person name="Morel G."/>
            <person name="Richard G.F."/>
            <person name="Sarkar A."/>
            <person name="Savel G."/>
            <person name="Schacherer J."/>
            <person name="Seret M.L."/>
            <person name="Talla E."/>
            <person name="Samson G."/>
            <person name="Jubin C."/>
            <person name="Poulain J."/>
            <person name="Vacherie B."/>
            <person name="Barbe V."/>
            <person name="Pelletier E."/>
            <person name="Sherman D.J."/>
            <person name="Westhof E."/>
            <person name="Weissenbach J."/>
            <person name="Baret P.V."/>
            <person name="Wincker P."/>
            <person name="Gaillardin C."/>
            <person name="Dujon B."/>
            <person name="Souciet J.L."/>
        </authorList>
    </citation>
    <scope>NUCLEOTIDE SEQUENCE [LARGE SCALE GENOMIC DNA]</scope>
    <source>
        <strain evidence="2">CBS 270.75 / DBVPG 7215 / KCTC 17166 / NRRL Y-17582</strain>
    </source>
</reference>
<protein>
    <submittedName>
        <fullName evidence="1">Uncharacterized protein</fullName>
    </submittedName>
</protein>